<dbReference type="PATRIC" id="fig|47500.8.peg.2552"/>
<dbReference type="EMBL" id="LGUG01000004">
    <property type="protein sequence ID" value="KON95209.1"/>
    <property type="molecule type" value="Genomic_DNA"/>
</dbReference>
<dbReference type="RefSeq" id="WP_043067442.1">
    <property type="nucleotide sequence ID" value="NZ_BJOA01000339.1"/>
</dbReference>
<protein>
    <recommendedName>
        <fullName evidence="1">DUF7167 domain-containing protein</fullName>
    </recommendedName>
</protein>
<evidence type="ECO:0000259" key="1">
    <source>
        <dbReference type="Pfam" id="PF23768"/>
    </source>
</evidence>
<feature type="domain" description="DUF7167" evidence="1">
    <location>
        <begin position="2"/>
        <end position="61"/>
    </location>
</feature>
<dbReference type="Proteomes" id="UP000037269">
    <property type="component" value="Unassembled WGS sequence"/>
</dbReference>
<reference evidence="3 5" key="2">
    <citation type="submission" date="2016-10" db="EMBL/GenBank/DDBJ databases">
        <authorList>
            <person name="de Groot N.N."/>
        </authorList>
    </citation>
    <scope>NUCLEOTIDE SEQUENCE [LARGE SCALE GENOMIC DNA]</scope>
    <source>
        <strain evidence="3 5">DSM 2895</strain>
    </source>
</reference>
<gene>
    <name evidence="2" type="ORF">AF333_06690</name>
    <name evidence="3" type="ORF">SAMN04487909_1746</name>
</gene>
<sequence>MPKYEFRVSTGYVGCKRTEIVEIDEDDLTGKTEEEIEEYVEKEWAQWVWENIDGGFSKVEDEE</sequence>
<accession>A0A0D1W3H3</accession>
<reference evidence="2 4" key="1">
    <citation type="submission" date="2015-07" db="EMBL/GenBank/DDBJ databases">
        <title>Fjat-14205 dsm 2895.</title>
        <authorList>
            <person name="Liu B."/>
            <person name="Wang J."/>
            <person name="Zhu Y."/>
            <person name="Liu G."/>
            <person name="Chen Q."/>
            <person name="Chen Z."/>
            <person name="Lan J."/>
            <person name="Che J."/>
            <person name="Ge C."/>
            <person name="Shi H."/>
            <person name="Pan Z."/>
            <person name="Liu X."/>
        </authorList>
    </citation>
    <scope>NUCLEOTIDE SEQUENCE [LARGE SCALE GENOMIC DNA]</scope>
    <source>
        <strain evidence="2 4">DSM 2895</strain>
    </source>
</reference>
<proteinExistence type="predicted"/>
<dbReference type="GeneID" id="42304888"/>
<dbReference type="AlphaFoldDB" id="A0A0D1W3H3"/>
<dbReference type="InterPro" id="IPR055591">
    <property type="entry name" value="DUF7167"/>
</dbReference>
<evidence type="ECO:0000313" key="2">
    <source>
        <dbReference type="EMBL" id="KON95209.1"/>
    </source>
</evidence>
<keyword evidence="4" id="KW-1185">Reference proteome</keyword>
<evidence type="ECO:0000313" key="3">
    <source>
        <dbReference type="EMBL" id="SDK57086.1"/>
    </source>
</evidence>
<dbReference type="Pfam" id="PF23768">
    <property type="entry name" value="DUF7167"/>
    <property type="match status" value="1"/>
</dbReference>
<evidence type="ECO:0000313" key="4">
    <source>
        <dbReference type="Proteomes" id="UP000037269"/>
    </source>
</evidence>
<organism evidence="2 4">
    <name type="scientific">Aneurinibacillus migulanus</name>
    <name type="common">Bacillus migulanus</name>
    <dbReference type="NCBI Taxonomy" id="47500"/>
    <lineage>
        <taxon>Bacteria</taxon>
        <taxon>Bacillati</taxon>
        <taxon>Bacillota</taxon>
        <taxon>Bacilli</taxon>
        <taxon>Bacillales</taxon>
        <taxon>Paenibacillaceae</taxon>
        <taxon>Aneurinibacillus group</taxon>
        <taxon>Aneurinibacillus</taxon>
    </lineage>
</organism>
<dbReference type="EMBL" id="FNED01000074">
    <property type="protein sequence ID" value="SDK57086.1"/>
    <property type="molecule type" value="Genomic_DNA"/>
</dbReference>
<name>A0A0D1W3H3_ANEMI</name>
<dbReference type="STRING" id="47500.AF333_06690"/>
<evidence type="ECO:0000313" key="5">
    <source>
        <dbReference type="Proteomes" id="UP000182836"/>
    </source>
</evidence>
<dbReference type="Proteomes" id="UP000182836">
    <property type="component" value="Unassembled WGS sequence"/>
</dbReference>